<evidence type="ECO:0000256" key="2">
    <source>
        <dbReference type="ARBA" id="ARBA00004726"/>
    </source>
</evidence>
<dbReference type="GO" id="GO:0009398">
    <property type="term" value="P:FMN biosynthetic process"/>
    <property type="evidence" value="ECO:0007669"/>
    <property type="project" value="UniProtKB-UniRule"/>
</dbReference>
<dbReference type="Pfam" id="PF01687">
    <property type="entry name" value="Flavokinase"/>
    <property type="match status" value="1"/>
</dbReference>
<evidence type="ECO:0000256" key="8">
    <source>
        <dbReference type="ARBA" id="ARBA00022741"/>
    </source>
</evidence>
<evidence type="ECO:0000256" key="12">
    <source>
        <dbReference type="ARBA" id="ARBA00023268"/>
    </source>
</evidence>
<evidence type="ECO:0000256" key="1">
    <source>
        <dbReference type="ARBA" id="ARBA00002121"/>
    </source>
</evidence>
<keyword evidence="6 15" id="KW-0808">Transferase</keyword>
<dbReference type="Proteomes" id="UP000198891">
    <property type="component" value="Unassembled WGS sequence"/>
</dbReference>
<dbReference type="PANTHER" id="PTHR22749:SF6">
    <property type="entry name" value="RIBOFLAVIN KINASE"/>
    <property type="match status" value="1"/>
</dbReference>
<dbReference type="PANTHER" id="PTHR22749">
    <property type="entry name" value="RIBOFLAVIN KINASE/FMN ADENYLYLTRANSFERASE"/>
    <property type="match status" value="1"/>
</dbReference>
<dbReference type="EC" id="2.7.7.2" evidence="15"/>
<dbReference type="Gene3D" id="2.40.30.30">
    <property type="entry name" value="Riboflavin kinase-like"/>
    <property type="match status" value="1"/>
</dbReference>
<feature type="domain" description="Riboflavin kinase" evidence="16">
    <location>
        <begin position="184"/>
        <end position="312"/>
    </location>
</feature>
<dbReference type="GO" id="GO:0009231">
    <property type="term" value="P:riboflavin biosynthetic process"/>
    <property type="evidence" value="ECO:0007669"/>
    <property type="project" value="InterPro"/>
</dbReference>
<dbReference type="InterPro" id="IPR015865">
    <property type="entry name" value="Riboflavin_kinase_bac/euk"/>
</dbReference>
<gene>
    <name evidence="17" type="ORF">SAMN05216554_2247</name>
</gene>
<dbReference type="STRING" id="381665.SAMN05216554_2247"/>
<dbReference type="InterPro" id="IPR023465">
    <property type="entry name" value="Riboflavin_kinase_dom_sf"/>
</dbReference>
<dbReference type="RefSeq" id="WP_092553389.1">
    <property type="nucleotide sequence ID" value="NZ_FNPZ01000002.1"/>
</dbReference>
<dbReference type="EC" id="2.7.1.26" evidence="15"/>
<keyword evidence="4 15" id="KW-0285">Flavoprotein</keyword>
<dbReference type="SUPFAM" id="SSF82114">
    <property type="entry name" value="Riboflavin kinase-like"/>
    <property type="match status" value="1"/>
</dbReference>
<evidence type="ECO:0000256" key="10">
    <source>
        <dbReference type="ARBA" id="ARBA00022827"/>
    </source>
</evidence>
<comment type="catalytic activity">
    <reaction evidence="14 15">
        <text>FMN + ATP + H(+) = FAD + diphosphate</text>
        <dbReference type="Rhea" id="RHEA:17237"/>
        <dbReference type="ChEBI" id="CHEBI:15378"/>
        <dbReference type="ChEBI" id="CHEBI:30616"/>
        <dbReference type="ChEBI" id="CHEBI:33019"/>
        <dbReference type="ChEBI" id="CHEBI:57692"/>
        <dbReference type="ChEBI" id="CHEBI:58210"/>
        <dbReference type="EC" id="2.7.7.2"/>
    </reaction>
</comment>
<dbReference type="GO" id="GO:0006747">
    <property type="term" value="P:FAD biosynthetic process"/>
    <property type="evidence" value="ECO:0007669"/>
    <property type="project" value="UniProtKB-UniRule"/>
</dbReference>
<organism evidence="17 18">
    <name type="scientific">Herbiconiux ginsengi</name>
    <dbReference type="NCBI Taxonomy" id="381665"/>
    <lineage>
        <taxon>Bacteria</taxon>
        <taxon>Bacillati</taxon>
        <taxon>Actinomycetota</taxon>
        <taxon>Actinomycetes</taxon>
        <taxon>Micrococcales</taxon>
        <taxon>Microbacteriaceae</taxon>
        <taxon>Herbiconiux</taxon>
    </lineage>
</organism>
<dbReference type="Gene3D" id="3.40.50.620">
    <property type="entry name" value="HUPs"/>
    <property type="match status" value="1"/>
</dbReference>
<dbReference type="InterPro" id="IPR002606">
    <property type="entry name" value="Riboflavin_kinase_bac"/>
</dbReference>
<evidence type="ECO:0000256" key="5">
    <source>
        <dbReference type="ARBA" id="ARBA00022643"/>
    </source>
</evidence>
<reference evidence="17 18" key="1">
    <citation type="submission" date="2016-10" db="EMBL/GenBank/DDBJ databases">
        <authorList>
            <person name="de Groot N.N."/>
        </authorList>
    </citation>
    <scope>NUCLEOTIDE SEQUENCE [LARGE SCALE GENOMIC DNA]</scope>
    <source>
        <strain evidence="17 18">CGMCC 4.3491</strain>
    </source>
</reference>
<evidence type="ECO:0000256" key="15">
    <source>
        <dbReference type="PIRNR" id="PIRNR004491"/>
    </source>
</evidence>
<name>A0A1H3Q3D0_9MICO</name>
<evidence type="ECO:0000256" key="9">
    <source>
        <dbReference type="ARBA" id="ARBA00022777"/>
    </source>
</evidence>
<dbReference type="FunFam" id="2.40.30.30:FF:000003">
    <property type="entry name" value="Riboflavin biosynthesis protein"/>
    <property type="match status" value="1"/>
</dbReference>
<dbReference type="GO" id="GO:0003919">
    <property type="term" value="F:FMN adenylyltransferase activity"/>
    <property type="evidence" value="ECO:0007669"/>
    <property type="project" value="UniProtKB-UniRule"/>
</dbReference>
<dbReference type="GO" id="GO:0008531">
    <property type="term" value="F:riboflavin kinase activity"/>
    <property type="evidence" value="ECO:0007669"/>
    <property type="project" value="UniProtKB-UniRule"/>
</dbReference>
<dbReference type="OrthoDB" id="9803667at2"/>
<dbReference type="NCBIfam" id="TIGR00083">
    <property type="entry name" value="ribF"/>
    <property type="match status" value="1"/>
</dbReference>
<evidence type="ECO:0000256" key="14">
    <source>
        <dbReference type="ARBA" id="ARBA00049494"/>
    </source>
</evidence>
<dbReference type="AlphaFoldDB" id="A0A1H3Q3D0"/>
<dbReference type="EMBL" id="FNPZ01000002">
    <property type="protein sequence ID" value="SDZ07239.1"/>
    <property type="molecule type" value="Genomic_DNA"/>
</dbReference>
<dbReference type="UniPathway" id="UPA00276">
    <property type="reaction ID" value="UER00406"/>
</dbReference>
<comment type="function">
    <text evidence="1">Catalyzes the phosphorylation of riboflavin to FMN followed by the adenylation of FMN to FAD.</text>
</comment>
<dbReference type="InterPro" id="IPR014729">
    <property type="entry name" value="Rossmann-like_a/b/a_fold"/>
</dbReference>
<comment type="catalytic activity">
    <reaction evidence="13 15">
        <text>riboflavin + ATP = FMN + ADP + H(+)</text>
        <dbReference type="Rhea" id="RHEA:14357"/>
        <dbReference type="ChEBI" id="CHEBI:15378"/>
        <dbReference type="ChEBI" id="CHEBI:30616"/>
        <dbReference type="ChEBI" id="CHEBI:57986"/>
        <dbReference type="ChEBI" id="CHEBI:58210"/>
        <dbReference type="ChEBI" id="CHEBI:456216"/>
        <dbReference type="EC" id="2.7.1.26"/>
    </reaction>
</comment>
<evidence type="ECO:0000313" key="17">
    <source>
        <dbReference type="EMBL" id="SDZ07239.1"/>
    </source>
</evidence>
<evidence type="ECO:0000256" key="11">
    <source>
        <dbReference type="ARBA" id="ARBA00022840"/>
    </source>
</evidence>
<comment type="pathway">
    <text evidence="3 15">Cofactor biosynthesis; FMN biosynthesis; FMN from riboflavin (ATP route): step 1/1.</text>
</comment>
<sequence length="315" mass="33789">MKTYYGLSEAPRGLGPSAVTIGKFDGVHAGHRAVIAELLSVAHERDLTSIVITFDRHPLAQLDPLARPDALVGTEQKLELLADAGVDVTILLSFDAALASMPPREFVSRVLHDICGTRVVMVGADFRFGARGEGNIDTLRTLGTEFGFDVDLIPEVKPGEARKVSSTWIRELLAAGDVERAGELLGRTPSVRGMVVHGAARGRELGFPTANLSPESEGLIPADGVYAGWLTDLSEEGRRYPAAISVGSNPTFAGVPPKQVEAYVLDEELDLYDHVVDVSFVARIRGQVRFTGIEPLITQMNQDVAGVRALLSDAP</sequence>
<dbReference type="SMART" id="SM00904">
    <property type="entry name" value="Flavokinase"/>
    <property type="match status" value="1"/>
</dbReference>
<dbReference type="InterPro" id="IPR015864">
    <property type="entry name" value="FAD_synthase"/>
</dbReference>
<dbReference type="GO" id="GO:0005524">
    <property type="term" value="F:ATP binding"/>
    <property type="evidence" value="ECO:0007669"/>
    <property type="project" value="UniProtKB-UniRule"/>
</dbReference>
<comment type="pathway">
    <text evidence="2 15">Cofactor biosynthesis; FAD biosynthesis; FAD from FMN: step 1/1.</text>
</comment>
<dbReference type="FunFam" id="3.40.50.620:FF:000021">
    <property type="entry name" value="Riboflavin biosynthesis protein"/>
    <property type="match status" value="1"/>
</dbReference>
<keyword evidence="12" id="KW-0511">Multifunctional enzyme</keyword>
<evidence type="ECO:0000259" key="16">
    <source>
        <dbReference type="SMART" id="SM00904"/>
    </source>
</evidence>
<dbReference type="SUPFAM" id="SSF52374">
    <property type="entry name" value="Nucleotidylyl transferase"/>
    <property type="match status" value="1"/>
</dbReference>
<keyword evidence="11 15" id="KW-0067">ATP-binding</keyword>
<evidence type="ECO:0000256" key="7">
    <source>
        <dbReference type="ARBA" id="ARBA00022695"/>
    </source>
</evidence>
<keyword evidence="18" id="KW-1185">Reference proteome</keyword>
<dbReference type="InterPro" id="IPR023468">
    <property type="entry name" value="Riboflavin_kinase"/>
</dbReference>
<keyword evidence="8 15" id="KW-0547">Nucleotide-binding</keyword>
<dbReference type="NCBIfam" id="NF004160">
    <property type="entry name" value="PRK05627.1-3"/>
    <property type="match status" value="1"/>
</dbReference>
<proteinExistence type="inferred from homology"/>
<keyword evidence="7 15" id="KW-0548">Nucleotidyltransferase</keyword>
<evidence type="ECO:0000256" key="6">
    <source>
        <dbReference type="ARBA" id="ARBA00022679"/>
    </source>
</evidence>
<keyword evidence="10 15" id="KW-0274">FAD</keyword>
<keyword evidence="9 15" id="KW-0418">Kinase</keyword>
<dbReference type="PIRSF" id="PIRSF004491">
    <property type="entry name" value="FAD_Synth"/>
    <property type="match status" value="1"/>
</dbReference>
<accession>A0A1H3Q3D0</accession>
<protein>
    <recommendedName>
        <fullName evidence="15">Riboflavin biosynthesis protein</fullName>
    </recommendedName>
    <domain>
        <recommendedName>
            <fullName evidence="15">Riboflavin kinase</fullName>
            <ecNumber evidence="15">2.7.1.26</ecNumber>
        </recommendedName>
        <alternativeName>
            <fullName evidence="15">Flavokinase</fullName>
        </alternativeName>
    </domain>
    <domain>
        <recommendedName>
            <fullName evidence="15">FMN adenylyltransferase</fullName>
            <ecNumber evidence="15">2.7.7.2</ecNumber>
        </recommendedName>
        <alternativeName>
            <fullName evidence="15">FAD pyrophosphorylase</fullName>
        </alternativeName>
        <alternativeName>
            <fullName evidence="15">FAD synthase</fullName>
        </alternativeName>
    </domain>
</protein>
<comment type="similarity">
    <text evidence="15">Belongs to the ribF family.</text>
</comment>
<evidence type="ECO:0000256" key="13">
    <source>
        <dbReference type="ARBA" id="ARBA00047880"/>
    </source>
</evidence>
<evidence type="ECO:0000256" key="4">
    <source>
        <dbReference type="ARBA" id="ARBA00022630"/>
    </source>
</evidence>
<evidence type="ECO:0000256" key="3">
    <source>
        <dbReference type="ARBA" id="ARBA00005201"/>
    </source>
</evidence>
<dbReference type="CDD" id="cd02064">
    <property type="entry name" value="FAD_synthetase_N"/>
    <property type="match status" value="1"/>
</dbReference>
<dbReference type="Pfam" id="PF06574">
    <property type="entry name" value="FAD_syn"/>
    <property type="match status" value="1"/>
</dbReference>
<dbReference type="UniPathway" id="UPA00277">
    <property type="reaction ID" value="UER00407"/>
</dbReference>
<keyword evidence="5 15" id="KW-0288">FMN</keyword>
<evidence type="ECO:0000313" key="18">
    <source>
        <dbReference type="Proteomes" id="UP000198891"/>
    </source>
</evidence>